<evidence type="ECO:0000256" key="2">
    <source>
        <dbReference type="ARBA" id="ARBA00022649"/>
    </source>
</evidence>
<dbReference type="GO" id="GO:0015643">
    <property type="term" value="F:toxic substance binding"/>
    <property type="evidence" value="ECO:0007669"/>
    <property type="project" value="InterPro"/>
</dbReference>
<dbReference type="PIRSF" id="PIRSF003108">
    <property type="entry name" value="DinJ"/>
    <property type="match status" value="1"/>
</dbReference>
<dbReference type="PANTHER" id="PTHR38781">
    <property type="entry name" value="ANTITOXIN DINJ-RELATED"/>
    <property type="match status" value="1"/>
</dbReference>
<accession>A0A096D0Q5</accession>
<name>A0A096D0Q5_COMTE</name>
<protein>
    <submittedName>
        <fullName evidence="3">DNA damage-inducible protein</fullName>
    </submittedName>
</protein>
<dbReference type="InterPro" id="IPR013321">
    <property type="entry name" value="Arc_rbn_hlx_hlx"/>
</dbReference>
<organism evidence="3 4">
    <name type="scientific">Comamonas testosteroni</name>
    <name type="common">Pseudomonas testosteroni</name>
    <dbReference type="NCBI Taxonomy" id="285"/>
    <lineage>
        <taxon>Bacteria</taxon>
        <taxon>Pseudomonadati</taxon>
        <taxon>Pseudomonadota</taxon>
        <taxon>Betaproteobacteria</taxon>
        <taxon>Burkholderiales</taxon>
        <taxon>Comamonadaceae</taxon>
        <taxon>Comamonas</taxon>
    </lineage>
</organism>
<evidence type="ECO:0000313" key="4">
    <source>
        <dbReference type="Proteomes" id="UP000029553"/>
    </source>
</evidence>
<dbReference type="AlphaFoldDB" id="A0A096D0Q5"/>
<dbReference type="InterPro" id="IPR026262">
    <property type="entry name" value="DinJ"/>
</dbReference>
<sequence>MAATTTMVHVRVDENVKAQAAETLASMGLTVSDAIRVFLTRVVADKELPFALKAPNATSRVAIAEASEIIKSRRARFATADALLNDLEEASRK</sequence>
<comment type="caution">
    <text evidence="3">The sequence shown here is derived from an EMBL/GenBank/DDBJ whole genome shotgun (WGS) entry which is preliminary data.</text>
</comment>
<dbReference type="GO" id="GO:0000987">
    <property type="term" value="F:cis-regulatory region sequence-specific DNA binding"/>
    <property type="evidence" value="ECO:0007669"/>
    <property type="project" value="InterPro"/>
</dbReference>
<reference evidence="3 4" key="1">
    <citation type="submission" date="2013-09" db="EMBL/GenBank/DDBJ databases">
        <title>High correlation between genotypes and phenotypes of environmental bacteria Comamonas testosteroni strains.</title>
        <authorList>
            <person name="Liu L."/>
            <person name="Zhu W."/>
            <person name="Xia X."/>
            <person name="Xu B."/>
            <person name="Luo M."/>
            <person name="Wang G."/>
        </authorList>
    </citation>
    <scope>NUCLEOTIDE SEQUENCE [LARGE SCALE GENOMIC DNA]</scope>
    <source>
        <strain evidence="3 4">JL40</strain>
    </source>
</reference>
<dbReference type="NCBIfam" id="TIGR02384">
    <property type="entry name" value="RelB_DinJ"/>
    <property type="match status" value="1"/>
</dbReference>
<evidence type="ECO:0000313" key="3">
    <source>
        <dbReference type="EMBL" id="KGH27079.1"/>
    </source>
</evidence>
<dbReference type="GO" id="GO:0044010">
    <property type="term" value="P:single-species biofilm formation"/>
    <property type="evidence" value="ECO:0007669"/>
    <property type="project" value="InterPro"/>
</dbReference>
<gene>
    <name evidence="3" type="ORF">P353_19590</name>
</gene>
<dbReference type="RefSeq" id="WP_034372871.1">
    <property type="nucleotide sequence ID" value="NZ_AWOR01000066.1"/>
</dbReference>
<dbReference type="PANTHER" id="PTHR38781:SF1">
    <property type="entry name" value="ANTITOXIN DINJ-RELATED"/>
    <property type="match status" value="1"/>
</dbReference>
<keyword evidence="2" id="KW-1277">Toxin-antitoxin system</keyword>
<dbReference type="Pfam" id="PF04221">
    <property type="entry name" value="RelB"/>
    <property type="match status" value="1"/>
</dbReference>
<dbReference type="EMBL" id="AWOR01000066">
    <property type="protein sequence ID" value="KGH27079.1"/>
    <property type="molecule type" value="Genomic_DNA"/>
</dbReference>
<dbReference type="GO" id="GO:0006351">
    <property type="term" value="P:DNA-templated transcription"/>
    <property type="evidence" value="ECO:0007669"/>
    <property type="project" value="TreeGrafter"/>
</dbReference>
<dbReference type="Gene3D" id="1.10.1220.10">
    <property type="entry name" value="Met repressor-like"/>
    <property type="match status" value="1"/>
</dbReference>
<dbReference type="InterPro" id="IPR007337">
    <property type="entry name" value="RelB/DinJ"/>
</dbReference>
<evidence type="ECO:0000256" key="1">
    <source>
        <dbReference type="ARBA" id="ARBA00010562"/>
    </source>
</evidence>
<dbReference type="Proteomes" id="UP000029553">
    <property type="component" value="Unassembled WGS sequence"/>
</dbReference>
<dbReference type="GO" id="GO:0006355">
    <property type="term" value="P:regulation of DNA-templated transcription"/>
    <property type="evidence" value="ECO:0007669"/>
    <property type="project" value="InterPro"/>
</dbReference>
<proteinExistence type="inferred from homology"/>
<comment type="similarity">
    <text evidence="1">Belongs to the RelB/DinJ antitoxin family.</text>
</comment>